<proteinExistence type="predicted"/>
<protein>
    <submittedName>
        <fullName evidence="1">MIOREX complex component 11</fullName>
    </submittedName>
</protein>
<name>A0A8H6R6K1_9PEZI</name>
<dbReference type="PANTHER" id="PTHR28002">
    <property type="entry name" value="MIOREX COMPLEX COMPONENT 11"/>
    <property type="match status" value="1"/>
</dbReference>
<sequence>MFKTMRTASSARYTKQFLRNTPRRAQTNQTTSSTVKEASRIARIESRTPRFLRKYLTPLRNAPISHISAFLILHEITAIAPLLALTAAFHYSNWLPPFISEWKWFSDGVTKFGNYLRKKGWIGDENKRGRWFGRGENASRVVVEIATAYALTKALLPLRLILSVWATPWFARWTVLPITDRISKLFRRSKATSLKNTNAAGTGAAAAGVVPKKPS</sequence>
<dbReference type="Pfam" id="PF10306">
    <property type="entry name" value="FLILHELTA"/>
    <property type="match status" value="1"/>
</dbReference>
<comment type="caution">
    <text evidence="1">The sequence shown here is derived from an EMBL/GenBank/DDBJ whole genome shotgun (WGS) entry which is preliminary data.</text>
</comment>
<organism evidence="1 2">
    <name type="scientific">Pseudocercospora fuligena</name>
    <dbReference type="NCBI Taxonomy" id="685502"/>
    <lineage>
        <taxon>Eukaryota</taxon>
        <taxon>Fungi</taxon>
        <taxon>Dikarya</taxon>
        <taxon>Ascomycota</taxon>
        <taxon>Pezizomycotina</taxon>
        <taxon>Dothideomycetes</taxon>
        <taxon>Dothideomycetidae</taxon>
        <taxon>Mycosphaerellales</taxon>
        <taxon>Mycosphaerellaceae</taxon>
        <taxon>Pseudocercospora</taxon>
    </lineage>
</organism>
<reference evidence="1" key="1">
    <citation type="submission" date="2020-04" db="EMBL/GenBank/DDBJ databases">
        <title>Draft genome resource of the tomato pathogen Pseudocercospora fuligena.</title>
        <authorList>
            <person name="Zaccaron A."/>
        </authorList>
    </citation>
    <scope>NUCLEOTIDE SEQUENCE</scope>
    <source>
        <strain evidence="1">PF001</strain>
    </source>
</reference>
<evidence type="ECO:0000313" key="2">
    <source>
        <dbReference type="Proteomes" id="UP000660729"/>
    </source>
</evidence>
<keyword evidence="2" id="KW-1185">Reference proteome</keyword>
<dbReference type="GO" id="GO:0005739">
    <property type="term" value="C:mitochondrion"/>
    <property type="evidence" value="ECO:0007669"/>
    <property type="project" value="TreeGrafter"/>
</dbReference>
<dbReference type="OrthoDB" id="5580261at2759"/>
<dbReference type="EMBL" id="JABCIY010000338">
    <property type="protein sequence ID" value="KAF7185329.1"/>
    <property type="molecule type" value="Genomic_DNA"/>
</dbReference>
<dbReference type="InterPro" id="IPR018811">
    <property type="entry name" value="MRX11"/>
</dbReference>
<accession>A0A8H6R6K1</accession>
<dbReference type="AlphaFoldDB" id="A0A8H6R6K1"/>
<evidence type="ECO:0000313" key="1">
    <source>
        <dbReference type="EMBL" id="KAF7185329.1"/>
    </source>
</evidence>
<dbReference type="Proteomes" id="UP000660729">
    <property type="component" value="Unassembled WGS sequence"/>
</dbReference>
<gene>
    <name evidence="1" type="ORF">HII31_13308</name>
</gene>
<dbReference type="PANTHER" id="PTHR28002:SF1">
    <property type="entry name" value="MIOREX COMPLEX COMPONENT 11"/>
    <property type="match status" value="1"/>
</dbReference>